<feature type="transmembrane region" description="Helical" evidence="1">
    <location>
        <begin position="149"/>
        <end position="167"/>
    </location>
</feature>
<gene>
    <name evidence="3" type="ORF">IB286_00670</name>
</gene>
<dbReference type="Gene3D" id="1.20.144.10">
    <property type="entry name" value="Phosphatidic acid phosphatase type 2/haloperoxidase"/>
    <property type="match status" value="1"/>
</dbReference>
<keyword evidence="1" id="KW-0812">Transmembrane</keyword>
<dbReference type="InterPro" id="IPR000326">
    <property type="entry name" value="PAP2/HPO"/>
</dbReference>
<dbReference type="SUPFAM" id="SSF48317">
    <property type="entry name" value="Acid phosphatase/Vanadium-dependent haloperoxidase"/>
    <property type="match status" value="1"/>
</dbReference>
<accession>A0A927BYR3</accession>
<dbReference type="Pfam" id="PF01569">
    <property type="entry name" value="PAP2"/>
    <property type="match status" value="1"/>
</dbReference>
<name>A0A927BYR3_9GAMM</name>
<proteinExistence type="predicted"/>
<dbReference type="RefSeq" id="WP_190761738.1">
    <property type="nucleotide sequence ID" value="NZ_JACXLD010000001.1"/>
</dbReference>
<dbReference type="AlphaFoldDB" id="A0A927BYR3"/>
<keyword evidence="4" id="KW-1185">Reference proteome</keyword>
<evidence type="ECO:0000313" key="4">
    <source>
        <dbReference type="Proteomes" id="UP000610558"/>
    </source>
</evidence>
<evidence type="ECO:0000256" key="1">
    <source>
        <dbReference type="SAM" id="Phobius"/>
    </source>
</evidence>
<dbReference type="Proteomes" id="UP000610558">
    <property type="component" value="Unassembled WGS sequence"/>
</dbReference>
<feature type="transmembrane region" description="Helical" evidence="1">
    <location>
        <begin position="174"/>
        <end position="192"/>
    </location>
</feature>
<reference evidence="3" key="1">
    <citation type="submission" date="2020-09" db="EMBL/GenBank/DDBJ databases">
        <authorList>
            <person name="Yoon J.-W."/>
        </authorList>
    </citation>
    <scope>NUCLEOTIDE SEQUENCE</scope>
    <source>
        <strain evidence="3">KMU-158</strain>
    </source>
</reference>
<protein>
    <submittedName>
        <fullName evidence="3">Phosphatase PAP2 family protein</fullName>
    </submittedName>
</protein>
<feature type="transmembrane region" description="Helical" evidence="1">
    <location>
        <begin position="62"/>
        <end position="78"/>
    </location>
</feature>
<feature type="transmembrane region" description="Helical" evidence="1">
    <location>
        <begin position="198"/>
        <end position="217"/>
    </location>
</feature>
<comment type="caution">
    <text evidence="3">The sequence shown here is derived from an EMBL/GenBank/DDBJ whole genome shotgun (WGS) entry which is preliminary data.</text>
</comment>
<dbReference type="EMBL" id="JACXLD010000001">
    <property type="protein sequence ID" value="MBD2857499.1"/>
    <property type="molecule type" value="Genomic_DNA"/>
</dbReference>
<dbReference type="InterPro" id="IPR036938">
    <property type="entry name" value="PAP2/HPO_sf"/>
</dbReference>
<organism evidence="3 4">
    <name type="scientific">Spongiibacter pelagi</name>
    <dbReference type="NCBI Taxonomy" id="2760804"/>
    <lineage>
        <taxon>Bacteria</taxon>
        <taxon>Pseudomonadati</taxon>
        <taxon>Pseudomonadota</taxon>
        <taxon>Gammaproteobacteria</taxon>
        <taxon>Cellvibrionales</taxon>
        <taxon>Spongiibacteraceae</taxon>
        <taxon>Spongiibacter</taxon>
    </lineage>
</organism>
<feature type="transmembrane region" description="Helical" evidence="1">
    <location>
        <begin position="90"/>
        <end position="108"/>
    </location>
</feature>
<dbReference type="CDD" id="cd03396">
    <property type="entry name" value="PAP2_like_6"/>
    <property type="match status" value="1"/>
</dbReference>
<feature type="domain" description="Phosphatidic acid phosphatase type 2/haloperoxidase" evidence="2">
    <location>
        <begin position="91"/>
        <end position="223"/>
    </location>
</feature>
<evidence type="ECO:0000313" key="3">
    <source>
        <dbReference type="EMBL" id="MBD2857499.1"/>
    </source>
</evidence>
<keyword evidence="1" id="KW-0472">Membrane</keyword>
<sequence length="247" mass="28275">MAIPYRQMIFASLLMVGGVWVCEVVGFDLWLQDRLFDIHSQQWLLDRHNALLRTVFYDGPKRLLAFAALALLLVLIVTRRAQRWPRFRPAMWLLFWSMVLVPAVTTSLKNVTNVACPADLVRYEGDLPYVRVYESYPKGQYPSSRQRCFPAGHASGGFALLALFYLPLSKRRRYVLLAVGFAAGSIMGGYKMLIGHHFLSHTIATACLSWFLIHLMLAMGSAKWRNVILGIERPLERRRELHPLVQS</sequence>
<evidence type="ECO:0000259" key="2">
    <source>
        <dbReference type="Pfam" id="PF01569"/>
    </source>
</evidence>
<keyword evidence="1" id="KW-1133">Transmembrane helix</keyword>